<reference evidence="3 4" key="1">
    <citation type="journal article" date="2018" name="Nat. Ecol. Evol.">
        <title>Shark genomes provide insights into elasmobranch evolution and the origin of vertebrates.</title>
        <authorList>
            <person name="Hara Y"/>
            <person name="Yamaguchi K"/>
            <person name="Onimaru K"/>
            <person name="Kadota M"/>
            <person name="Koyanagi M"/>
            <person name="Keeley SD"/>
            <person name="Tatsumi K"/>
            <person name="Tanaka K"/>
            <person name="Motone F"/>
            <person name="Kageyama Y"/>
            <person name="Nozu R"/>
            <person name="Adachi N"/>
            <person name="Nishimura O"/>
            <person name="Nakagawa R"/>
            <person name="Tanegashima C"/>
            <person name="Kiyatake I"/>
            <person name="Matsumoto R"/>
            <person name="Murakumo K"/>
            <person name="Nishida K"/>
            <person name="Terakita A"/>
            <person name="Kuratani S"/>
            <person name="Sato K"/>
            <person name="Hyodo S Kuraku.S."/>
        </authorList>
    </citation>
    <scope>NUCLEOTIDE SEQUENCE [LARGE SCALE GENOMIC DNA]</scope>
</reference>
<dbReference type="InterPro" id="IPR037165">
    <property type="entry name" value="AldOxase/xan_DH_Mopterin-bd_sf"/>
</dbReference>
<keyword evidence="1" id="KW-0500">Molybdenum</keyword>
<dbReference type="InterPro" id="IPR046867">
    <property type="entry name" value="AldOxase/xan_DH_MoCoBD2"/>
</dbReference>
<proteinExistence type="predicted"/>
<protein>
    <recommendedName>
        <fullName evidence="2">Aldehyde oxidase/xanthine dehydrogenase second molybdopterin binding domain-containing protein</fullName>
    </recommendedName>
</protein>
<feature type="domain" description="Aldehyde oxidase/xanthine dehydrogenase second molybdopterin binding" evidence="2">
    <location>
        <begin position="2"/>
        <end position="229"/>
    </location>
</feature>
<dbReference type="OrthoDB" id="8300278at2759"/>
<organism evidence="3 4">
    <name type="scientific">Chiloscyllium punctatum</name>
    <name type="common">Brownbanded bambooshark</name>
    <name type="synonym">Hemiscyllium punctatum</name>
    <dbReference type="NCBI Taxonomy" id="137246"/>
    <lineage>
        <taxon>Eukaryota</taxon>
        <taxon>Metazoa</taxon>
        <taxon>Chordata</taxon>
        <taxon>Craniata</taxon>
        <taxon>Vertebrata</taxon>
        <taxon>Chondrichthyes</taxon>
        <taxon>Elasmobranchii</taxon>
        <taxon>Galeomorphii</taxon>
        <taxon>Galeoidea</taxon>
        <taxon>Orectolobiformes</taxon>
        <taxon>Hemiscylliidae</taxon>
        <taxon>Chiloscyllium</taxon>
    </lineage>
</organism>
<gene>
    <name evidence="3" type="ORF">chiPu_0030906</name>
</gene>
<evidence type="ECO:0000256" key="1">
    <source>
        <dbReference type="ARBA" id="ARBA00022505"/>
    </source>
</evidence>
<dbReference type="Gene3D" id="3.30.365.10">
    <property type="entry name" value="Aldehyde oxidase/xanthine dehydrogenase, molybdopterin binding domain"/>
    <property type="match status" value="2"/>
</dbReference>
<dbReference type="STRING" id="137246.A0A401TW48"/>
<dbReference type="SUPFAM" id="SSF56003">
    <property type="entry name" value="Molybdenum cofactor-binding domain"/>
    <property type="match status" value="1"/>
</dbReference>
<dbReference type="PANTHER" id="PTHR11908">
    <property type="entry name" value="XANTHINE DEHYDROGENASE"/>
    <property type="match status" value="1"/>
</dbReference>
<evidence type="ECO:0000259" key="2">
    <source>
        <dbReference type="Pfam" id="PF20256"/>
    </source>
</evidence>
<dbReference type="GO" id="GO:0005506">
    <property type="term" value="F:iron ion binding"/>
    <property type="evidence" value="ECO:0007669"/>
    <property type="project" value="InterPro"/>
</dbReference>
<feature type="non-terminal residue" evidence="3">
    <location>
        <position position="1"/>
    </location>
</feature>
<dbReference type="EMBL" id="BEZZ01196185">
    <property type="protein sequence ID" value="GCC46877.1"/>
    <property type="molecule type" value="Genomic_DNA"/>
</dbReference>
<comment type="caution">
    <text evidence="3">The sequence shown here is derived from an EMBL/GenBank/DDBJ whole genome shotgun (WGS) entry which is preliminary data.</text>
</comment>
<sequence length="232" mass="23738">ETANVALDPNGDISILIGTQSSGQGHQTAYAQIVAEQFGVPPERVHVLQGDTDKIATGLGTGGSASIPSGGVSVQRATHELGNKLKELAAQALEAGAGDLEIADGRIRIAGTDRSVSFADLAKRPGGDTSKMNASATFASADGTYPNGTHLAEVEIDPSTGIIKIVSYVIVDDFGVTLNPLMLAGQVHGGAMQGIGQALMEQAVYSPTDGQLVTGTFMDYAMPRAADGPSFV</sequence>
<dbReference type="InterPro" id="IPR016208">
    <property type="entry name" value="Ald_Oxase/xanthine_DH-like"/>
</dbReference>
<dbReference type="AlphaFoldDB" id="A0A401TW48"/>
<feature type="non-terminal residue" evidence="3">
    <location>
        <position position="232"/>
    </location>
</feature>
<dbReference type="PANTHER" id="PTHR11908:SF132">
    <property type="entry name" value="ALDEHYDE OXIDASE 1-RELATED"/>
    <property type="match status" value="1"/>
</dbReference>
<name>A0A401TW48_CHIPU</name>
<evidence type="ECO:0000313" key="3">
    <source>
        <dbReference type="EMBL" id="GCC46877.1"/>
    </source>
</evidence>
<dbReference type="Proteomes" id="UP000287033">
    <property type="component" value="Unassembled WGS sequence"/>
</dbReference>
<keyword evidence="4" id="KW-1185">Reference proteome</keyword>
<dbReference type="GO" id="GO:0016491">
    <property type="term" value="F:oxidoreductase activity"/>
    <property type="evidence" value="ECO:0007669"/>
    <property type="project" value="InterPro"/>
</dbReference>
<evidence type="ECO:0000313" key="4">
    <source>
        <dbReference type="Proteomes" id="UP000287033"/>
    </source>
</evidence>
<dbReference type="Pfam" id="PF20256">
    <property type="entry name" value="MoCoBD_2"/>
    <property type="match status" value="1"/>
</dbReference>
<accession>A0A401TW48</accession>